<evidence type="ECO:0000313" key="1">
    <source>
        <dbReference type="EMBL" id="GME93616.1"/>
    </source>
</evidence>
<comment type="caution">
    <text evidence="1">The sequence shown here is derived from an EMBL/GenBank/DDBJ whole genome shotgun (WGS) entry which is preliminary data.</text>
</comment>
<evidence type="ECO:0000313" key="2">
    <source>
        <dbReference type="Proteomes" id="UP001165064"/>
    </source>
</evidence>
<name>A0ACB5TRW2_AMBMO</name>
<keyword evidence="2" id="KW-1185">Reference proteome</keyword>
<sequence length="428" mass="48147">MLVKDVDFVMGCSLGKFEIGLLLFYYLLKFVNYNVSLTTDSKDQKEIGVEKFEFLRDVLQLNMFMNSALNLNKDSSLLEFTQVGKGDGADQGVDAQDDNTQLLKIQRLKLYWDFRILCQLFQTTFSLDTPISNFSSTSCSQTSSSSTTSTVLQGKRVTQMPKGLESIKLINNDIMITLGLFKLFELIPTNFMLLVQHNNVDELSKLDEKLSRWNDEALKDLGNDENIVVLNKLKTYYYYLKILINLNESTTNAASTIVSTADKTEKTTTETAKGDNADKNNNNSKSKSKLNEACHGFIDVAYTLTFSKSTDITPTNLESLSLSSFNFHMMSLISIIQLKDSTSQDRDLHNKLTKMIQIYQLLCLEKLVDPNIALLCKFIKDNVVLKVFIDDCYGGVSDDSLLFGRGLTRGVGNGTGDDLKLFSCHFHN</sequence>
<proteinExistence type="predicted"/>
<protein>
    <submittedName>
        <fullName evidence="1">Unnamed protein product</fullName>
    </submittedName>
</protein>
<dbReference type="EMBL" id="BSXS01008777">
    <property type="protein sequence ID" value="GME93616.1"/>
    <property type="molecule type" value="Genomic_DNA"/>
</dbReference>
<organism evidence="1 2">
    <name type="scientific">Ambrosiozyma monospora</name>
    <name type="common">Yeast</name>
    <name type="synonym">Endomycopsis monosporus</name>
    <dbReference type="NCBI Taxonomy" id="43982"/>
    <lineage>
        <taxon>Eukaryota</taxon>
        <taxon>Fungi</taxon>
        <taxon>Dikarya</taxon>
        <taxon>Ascomycota</taxon>
        <taxon>Saccharomycotina</taxon>
        <taxon>Pichiomycetes</taxon>
        <taxon>Pichiales</taxon>
        <taxon>Pichiaceae</taxon>
        <taxon>Ambrosiozyma</taxon>
    </lineage>
</organism>
<gene>
    <name evidence="1" type="ORF">Amon02_000936800</name>
</gene>
<dbReference type="Proteomes" id="UP001165064">
    <property type="component" value="Unassembled WGS sequence"/>
</dbReference>
<accession>A0ACB5TRW2</accession>
<reference evidence="1" key="1">
    <citation type="submission" date="2023-04" db="EMBL/GenBank/DDBJ databases">
        <title>Ambrosiozyma monospora NBRC 10751.</title>
        <authorList>
            <person name="Ichikawa N."/>
            <person name="Sato H."/>
            <person name="Tonouchi N."/>
        </authorList>
    </citation>
    <scope>NUCLEOTIDE SEQUENCE</scope>
    <source>
        <strain evidence="1">NBRC 10751</strain>
    </source>
</reference>